<dbReference type="GO" id="GO:0016852">
    <property type="term" value="F:sirohydrochlorin cobaltochelatase activity"/>
    <property type="evidence" value="ECO:0007669"/>
    <property type="project" value="UniProtKB-EC"/>
</dbReference>
<dbReference type="GO" id="GO:0046872">
    <property type="term" value="F:metal ion binding"/>
    <property type="evidence" value="ECO:0007669"/>
    <property type="project" value="UniProtKB-KW"/>
</dbReference>
<reference evidence="3" key="1">
    <citation type="journal article" date="2014" name="Genome Biol. Evol.">
        <title>Pangenome evidence for extensive interdomain horizontal transfer affecting lineage core and shell genes in uncultured planktonic thaumarchaeota and euryarchaeota.</title>
        <authorList>
            <person name="Deschamps P."/>
            <person name="Zivanovic Y."/>
            <person name="Moreira D."/>
            <person name="Rodriguez-Valera F."/>
            <person name="Lopez-Garcia P."/>
        </authorList>
    </citation>
    <scope>NUCLEOTIDE SEQUENCE</scope>
</reference>
<dbReference type="CDD" id="cd03416">
    <property type="entry name" value="CbiX_SirB_N"/>
    <property type="match status" value="1"/>
</dbReference>
<keyword evidence="1" id="KW-0479">Metal-binding</keyword>
<dbReference type="InterPro" id="IPR050963">
    <property type="entry name" value="Sirohydro_Cobaltochel/CbiX"/>
</dbReference>
<dbReference type="PANTHER" id="PTHR33542:SF3">
    <property type="entry name" value="SIROHYDROCHLORIN FERROCHELATASE, CHLOROPLASTIC"/>
    <property type="match status" value="1"/>
</dbReference>
<dbReference type="SUPFAM" id="SSF53800">
    <property type="entry name" value="Chelatase"/>
    <property type="match status" value="1"/>
</dbReference>
<gene>
    <name evidence="3" type="primary">cbiX</name>
</gene>
<dbReference type="InterPro" id="IPR002762">
    <property type="entry name" value="CbiX-like"/>
</dbReference>
<dbReference type="EC" id="4.99.1.3" evidence="3"/>
<dbReference type="AlphaFoldDB" id="A0A075I693"/>
<dbReference type="Pfam" id="PF01903">
    <property type="entry name" value="CbiX"/>
    <property type="match status" value="2"/>
</dbReference>
<dbReference type="EMBL" id="KF901254">
    <property type="protein sequence ID" value="AIF24221.1"/>
    <property type="molecule type" value="Genomic_DNA"/>
</dbReference>
<organism evidence="3">
    <name type="scientific">uncultured marine thaumarchaeote SAT1000_26_E12</name>
    <dbReference type="NCBI Taxonomy" id="1456400"/>
    <lineage>
        <taxon>Archaea</taxon>
        <taxon>Nitrososphaerota</taxon>
        <taxon>environmental samples</taxon>
    </lineage>
</organism>
<dbReference type="Gene3D" id="3.40.50.1400">
    <property type="match status" value="2"/>
</dbReference>
<evidence type="ECO:0000313" key="3">
    <source>
        <dbReference type="EMBL" id="AIF24221.1"/>
    </source>
</evidence>
<keyword evidence="2 3" id="KW-0456">Lyase</keyword>
<name>A0A075I693_9ARCH</name>
<accession>A0A075I693</accession>
<dbReference type="PANTHER" id="PTHR33542">
    <property type="entry name" value="SIROHYDROCHLORIN FERROCHELATASE, CHLOROPLASTIC"/>
    <property type="match status" value="1"/>
</dbReference>
<proteinExistence type="predicted"/>
<evidence type="ECO:0000256" key="1">
    <source>
        <dbReference type="ARBA" id="ARBA00022723"/>
    </source>
</evidence>
<evidence type="ECO:0000256" key="2">
    <source>
        <dbReference type="ARBA" id="ARBA00023239"/>
    </source>
</evidence>
<protein>
    <submittedName>
        <fullName evidence="3">Cobalamin (Vitamin B12) biosynthesis CbiX protein (CbiX)</fullName>
        <ecNumber evidence="3">4.99.1.3</ecNumber>
    </submittedName>
</protein>
<sequence>MKRGLMLIGRGSREREAEEELEIICEKVREKGNYDFTEFCFLEVVPPFIEDGMEKCLKKDVDEMTIVPYFLYPGKKVKMAVADAMKYQKDTKIKFLVSKPMTMHRTLVDLVDSRIVSALKENEISLSKDKVDVLVIGHGSMDPNAGISINYIVDELRKSYKNVDRCYLEIEEPNIEQGIQSCQNNNPGVLVIVFYFLHEGAHVKTDINNDLKPALEKSNLKKVCVTKHLGADEKMIDLIVERAKEVENAN</sequence>